<protein>
    <submittedName>
        <fullName evidence="1">Uncharacterized protein</fullName>
    </submittedName>
</protein>
<sequence>MIKLSKYRAYSQKKKTTYSTRCIGRIIVWKNGEISDRYIGHLAIYDDESVRCRGKYSDTEKDIRKAQEELDCFADNHSYKYQGQNTELPTYEYYRYGGGYFRV</sequence>
<gene>
    <name evidence="1" type="ORF">FYJ84_09340</name>
</gene>
<dbReference type="RefSeq" id="WP_154407357.1">
    <property type="nucleotide sequence ID" value="NZ_VUNR01000018.1"/>
</dbReference>
<keyword evidence="2" id="KW-1185">Reference proteome</keyword>
<name>A0A6I2UEP1_9FIRM</name>
<dbReference type="GeneID" id="96779123"/>
<reference evidence="1 2" key="1">
    <citation type="submission" date="2019-08" db="EMBL/GenBank/DDBJ databases">
        <title>In-depth cultivation of the pig gut microbiome towards novel bacterial diversity and tailored functional studies.</title>
        <authorList>
            <person name="Wylensek D."/>
            <person name="Hitch T.C.A."/>
            <person name="Clavel T."/>
        </authorList>
    </citation>
    <scope>NUCLEOTIDE SEQUENCE [LARGE SCALE GENOMIC DNA]</scope>
    <source>
        <strain evidence="1 2">WCA-693-APC-5D-A</strain>
    </source>
</reference>
<dbReference type="EMBL" id="VUNR01000018">
    <property type="protein sequence ID" value="MSU09187.1"/>
    <property type="molecule type" value="Genomic_DNA"/>
</dbReference>
<evidence type="ECO:0000313" key="1">
    <source>
        <dbReference type="EMBL" id="MSU09187.1"/>
    </source>
</evidence>
<dbReference type="Proteomes" id="UP000433181">
    <property type="component" value="Unassembled WGS sequence"/>
</dbReference>
<accession>A0A6I2UEP1</accession>
<dbReference type="AlphaFoldDB" id="A0A6I2UEP1"/>
<proteinExistence type="predicted"/>
<evidence type="ECO:0000313" key="2">
    <source>
        <dbReference type="Proteomes" id="UP000433181"/>
    </source>
</evidence>
<organism evidence="1 2">
    <name type="scientific">Anaerovibrio slackiae</name>
    <dbReference type="NCBI Taxonomy" id="2652309"/>
    <lineage>
        <taxon>Bacteria</taxon>
        <taxon>Bacillati</taxon>
        <taxon>Bacillota</taxon>
        <taxon>Negativicutes</taxon>
        <taxon>Selenomonadales</taxon>
        <taxon>Selenomonadaceae</taxon>
        <taxon>Anaerovibrio</taxon>
    </lineage>
</organism>
<comment type="caution">
    <text evidence="1">The sequence shown here is derived from an EMBL/GenBank/DDBJ whole genome shotgun (WGS) entry which is preliminary data.</text>
</comment>